<protein>
    <submittedName>
        <fullName evidence="5">DNA-binding response regulator</fullName>
    </submittedName>
</protein>
<name>A0ABV7YIE6_9ACTN</name>
<keyword evidence="6" id="KW-1185">Reference proteome</keyword>
<dbReference type="PROSITE" id="PS50043">
    <property type="entry name" value="HTH_LUXR_2"/>
    <property type="match status" value="1"/>
</dbReference>
<dbReference type="SUPFAM" id="SSF52172">
    <property type="entry name" value="CheY-like"/>
    <property type="match status" value="1"/>
</dbReference>
<dbReference type="CDD" id="cd06170">
    <property type="entry name" value="LuxR_C_like"/>
    <property type="match status" value="1"/>
</dbReference>
<dbReference type="Pfam" id="PF00196">
    <property type="entry name" value="GerE"/>
    <property type="match status" value="1"/>
</dbReference>
<reference evidence="6" key="1">
    <citation type="journal article" date="2019" name="Int. J. Syst. Evol. Microbiol.">
        <title>The Global Catalogue of Microorganisms (GCM) 10K type strain sequencing project: providing services to taxonomists for standard genome sequencing and annotation.</title>
        <authorList>
            <consortium name="The Broad Institute Genomics Platform"/>
            <consortium name="The Broad Institute Genome Sequencing Center for Infectious Disease"/>
            <person name="Wu L."/>
            <person name="Ma J."/>
        </authorList>
    </citation>
    <scope>NUCLEOTIDE SEQUENCE [LARGE SCALE GENOMIC DNA]</scope>
    <source>
        <strain evidence="6">CGMCC 4.7241</strain>
    </source>
</reference>
<dbReference type="PROSITE" id="PS50110">
    <property type="entry name" value="RESPONSE_REGULATORY"/>
    <property type="match status" value="1"/>
</dbReference>
<dbReference type="InterPro" id="IPR016032">
    <property type="entry name" value="Sig_transdc_resp-reg_C-effctor"/>
</dbReference>
<evidence type="ECO:0000259" key="3">
    <source>
        <dbReference type="PROSITE" id="PS50043"/>
    </source>
</evidence>
<dbReference type="EMBL" id="JBHRZH010000036">
    <property type="protein sequence ID" value="MFC3764941.1"/>
    <property type="molecule type" value="Genomic_DNA"/>
</dbReference>
<comment type="caution">
    <text evidence="5">The sequence shown here is derived from an EMBL/GenBank/DDBJ whole genome shotgun (WGS) entry which is preliminary data.</text>
</comment>
<dbReference type="SUPFAM" id="SSF46894">
    <property type="entry name" value="C-terminal effector domain of the bipartite response regulators"/>
    <property type="match status" value="1"/>
</dbReference>
<dbReference type="RefSeq" id="WP_307782487.1">
    <property type="nucleotide sequence ID" value="NZ_JAFBCM010000001.1"/>
</dbReference>
<dbReference type="InterPro" id="IPR001789">
    <property type="entry name" value="Sig_transdc_resp-reg_receiver"/>
</dbReference>
<sequence>MNDTAIRVLLAEDMALIRGALVALLAGEDDINVVAEIDSTEYIVPAARKVKPDVIVFDIGIPGVDGLSAARKLQEEVPYCRTVLLSSTTSPRTLRRALDANVRGFVVKDAPPNQLADTIRRVASGECVIDSELAMSALLNPDGPLTEREHEVLASAAEGSSVPEIACQLSLAAGTVRNYLSAVITKLGARNRIDAVRIARDAGWI</sequence>
<keyword evidence="2" id="KW-0597">Phosphoprotein</keyword>
<dbReference type="InterPro" id="IPR011006">
    <property type="entry name" value="CheY-like_superfamily"/>
</dbReference>
<dbReference type="SMART" id="SM00448">
    <property type="entry name" value="REC"/>
    <property type="match status" value="1"/>
</dbReference>
<gene>
    <name evidence="5" type="ORF">ACFOUW_29165</name>
</gene>
<evidence type="ECO:0000256" key="1">
    <source>
        <dbReference type="ARBA" id="ARBA00023125"/>
    </source>
</evidence>
<evidence type="ECO:0000313" key="5">
    <source>
        <dbReference type="EMBL" id="MFC3764941.1"/>
    </source>
</evidence>
<dbReference type="Proteomes" id="UP001595699">
    <property type="component" value="Unassembled WGS sequence"/>
</dbReference>
<evidence type="ECO:0000259" key="4">
    <source>
        <dbReference type="PROSITE" id="PS50110"/>
    </source>
</evidence>
<proteinExistence type="predicted"/>
<accession>A0ABV7YIE6</accession>
<dbReference type="PROSITE" id="PS00622">
    <property type="entry name" value="HTH_LUXR_1"/>
    <property type="match status" value="1"/>
</dbReference>
<organism evidence="5 6">
    <name type="scientific">Tenggerimyces flavus</name>
    <dbReference type="NCBI Taxonomy" id="1708749"/>
    <lineage>
        <taxon>Bacteria</taxon>
        <taxon>Bacillati</taxon>
        <taxon>Actinomycetota</taxon>
        <taxon>Actinomycetes</taxon>
        <taxon>Propionibacteriales</taxon>
        <taxon>Nocardioidaceae</taxon>
        <taxon>Tenggerimyces</taxon>
    </lineage>
</organism>
<dbReference type="InterPro" id="IPR000792">
    <property type="entry name" value="Tscrpt_reg_LuxR_C"/>
</dbReference>
<dbReference type="Pfam" id="PF00072">
    <property type="entry name" value="Response_reg"/>
    <property type="match status" value="1"/>
</dbReference>
<dbReference type="InterPro" id="IPR039420">
    <property type="entry name" value="WalR-like"/>
</dbReference>
<dbReference type="PRINTS" id="PR00038">
    <property type="entry name" value="HTHLUXR"/>
</dbReference>
<feature type="modified residue" description="4-aspartylphosphate" evidence="2">
    <location>
        <position position="58"/>
    </location>
</feature>
<evidence type="ECO:0000256" key="2">
    <source>
        <dbReference type="PROSITE-ProRule" id="PRU00169"/>
    </source>
</evidence>
<dbReference type="PANTHER" id="PTHR43214:SF42">
    <property type="entry name" value="TRANSCRIPTIONAL REGULATORY PROTEIN DESR"/>
    <property type="match status" value="1"/>
</dbReference>
<dbReference type="GO" id="GO:0003677">
    <property type="term" value="F:DNA binding"/>
    <property type="evidence" value="ECO:0007669"/>
    <property type="project" value="UniProtKB-KW"/>
</dbReference>
<feature type="domain" description="Response regulatory" evidence="4">
    <location>
        <begin position="7"/>
        <end position="123"/>
    </location>
</feature>
<evidence type="ECO:0000313" key="6">
    <source>
        <dbReference type="Proteomes" id="UP001595699"/>
    </source>
</evidence>
<dbReference type="SMART" id="SM00421">
    <property type="entry name" value="HTH_LUXR"/>
    <property type="match status" value="1"/>
</dbReference>
<dbReference type="PANTHER" id="PTHR43214">
    <property type="entry name" value="TWO-COMPONENT RESPONSE REGULATOR"/>
    <property type="match status" value="1"/>
</dbReference>
<dbReference type="Gene3D" id="3.40.50.2300">
    <property type="match status" value="1"/>
</dbReference>
<feature type="domain" description="HTH luxR-type" evidence="3">
    <location>
        <begin position="138"/>
        <end position="203"/>
    </location>
</feature>
<keyword evidence="1 5" id="KW-0238">DNA-binding</keyword>